<organism evidence="2 3">
    <name type="scientific">Acanthamoeba castellanii (strain ATCC 30010 / Neff)</name>
    <dbReference type="NCBI Taxonomy" id="1257118"/>
    <lineage>
        <taxon>Eukaryota</taxon>
        <taxon>Amoebozoa</taxon>
        <taxon>Discosea</taxon>
        <taxon>Longamoebia</taxon>
        <taxon>Centramoebida</taxon>
        <taxon>Acanthamoebidae</taxon>
        <taxon>Acanthamoeba</taxon>
    </lineage>
</organism>
<dbReference type="VEuPathDB" id="AmoebaDB:ACA1_181620"/>
<dbReference type="RefSeq" id="XP_004345817.1">
    <property type="nucleotide sequence ID" value="XM_004345767.1"/>
</dbReference>
<proteinExistence type="predicted"/>
<dbReference type="GeneID" id="14922181"/>
<evidence type="ECO:0000256" key="1">
    <source>
        <dbReference type="SAM" id="MobiDB-lite"/>
    </source>
</evidence>
<name>L8H962_ACACF</name>
<gene>
    <name evidence="2" type="ORF">ACA1_181620</name>
</gene>
<dbReference type="EMBL" id="KB007904">
    <property type="protein sequence ID" value="ELR21273.1"/>
    <property type="molecule type" value="Genomic_DNA"/>
</dbReference>
<evidence type="ECO:0000313" key="2">
    <source>
        <dbReference type="EMBL" id="ELR21273.1"/>
    </source>
</evidence>
<dbReference type="KEGG" id="acan:ACA1_181620"/>
<dbReference type="Proteomes" id="UP000011083">
    <property type="component" value="Unassembled WGS sequence"/>
</dbReference>
<accession>L8H962</accession>
<feature type="region of interest" description="Disordered" evidence="1">
    <location>
        <begin position="1"/>
        <end position="22"/>
    </location>
</feature>
<reference evidence="2 3" key="1">
    <citation type="journal article" date="2013" name="Genome Biol.">
        <title>Genome of Acanthamoeba castellanii highlights extensive lateral gene transfer and early evolution of tyrosine kinase signaling.</title>
        <authorList>
            <person name="Clarke M."/>
            <person name="Lohan A.J."/>
            <person name="Liu B."/>
            <person name="Lagkouvardos I."/>
            <person name="Roy S."/>
            <person name="Zafar N."/>
            <person name="Bertelli C."/>
            <person name="Schilde C."/>
            <person name="Kianianmomeni A."/>
            <person name="Burglin T.R."/>
            <person name="Frech C."/>
            <person name="Turcotte B."/>
            <person name="Kopec K.O."/>
            <person name="Synnott J.M."/>
            <person name="Choo C."/>
            <person name="Paponov I."/>
            <person name="Finkler A."/>
            <person name="Soon Heng Tan C."/>
            <person name="Hutchins A.P."/>
            <person name="Weinmeier T."/>
            <person name="Rattei T."/>
            <person name="Chu J.S."/>
            <person name="Gimenez G."/>
            <person name="Irimia M."/>
            <person name="Rigden D.J."/>
            <person name="Fitzpatrick D.A."/>
            <person name="Lorenzo-Morales J."/>
            <person name="Bateman A."/>
            <person name="Chiu C.H."/>
            <person name="Tang P."/>
            <person name="Hegemann P."/>
            <person name="Fromm H."/>
            <person name="Raoult D."/>
            <person name="Greub G."/>
            <person name="Miranda-Saavedra D."/>
            <person name="Chen N."/>
            <person name="Nash P."/>
            <person name="Ginger M.L."/>
            <person name="Horn M."/>
            <person name="Schaap P."/>
            <person name="Caler L."/>
            <person name="Loftus B."/>
        </authorList>
    </citation>
    <scope>NUCLEOTIDE SEQUENCE [LARGE SCALE GENOMIC DNA]</scope>
    <source>
        <strain evidence="2 3">Neff</strain>
    </source>
</reference>
<protein>
    <submittedName>
        <fullName evidence="2">Uncharacterized protein</fullName>
    </submittedName>
</protein>
<feature type="region of interest" description="Disordered" evidence="1">
    <location>
        <begin position="205"/>
        <end position="249"/>
    </location>
</feature>
<sequence>MEHLQALAAAELGSSSTTAVRERTHGSVYVLREDVAVSEGSFLHGQEASARSPPREEASSSVPLESKGRADSPPCPAPLSPPFVVHHYPPAGSTHQPLPLATSAAAGRHSALLPQPPPSLRSFMMNNAGAAPNNTFVGGPLISPRGSSFFDDKLQRNDRKPGRPPSPLPALCECKPRRLAAHAAQQLWHHYHYSIYPKRRCQPTSLSAGEQNKRRLPSVQAPASSPLPKKARLSEKSAKQPRKSSKLNGTVQLLRSFSSYFYS</sequence>
<feature type="compositionally biased region" description="Basic and acidic residues" evidence="1">
    <location>
        <begin position="150"/>
        <end position="161"/>
    </location>
</feature>
<dbReference type="AlphaFoldDB" id="L8H962"/>
<feature type="region of interest" description="Disordered" evidence="1">
    <location>
        <begin position="44"/>
        <end position="78"/>
    </location>
</feature>
<evidence type="ECO:0000313" key="3">
    <source>
        <dbReference type="Proteomes" id="UP000011083"/>
    </source>
</evidence>
<feature type="region of interest" description="Disordered" evidence="1">
    <location>
        <begin position="147"/>
        <end position="171"/>
    </location>
</feature>
<keyword evidence="3" id="KW-1185">Reference proteome</keyword>